<evidence type="ECO:0000313" key="5">
    <source>
        <dbReference type="Proteomes" id="UP000681610"/>
    </source>
</evidence>
<dbReference type="PANTHER" id="PTHR43037:SF5">
    <property type="entry name" value="FERULOYL ESTERASE"/>
    <property type="match status" value="1"/>
</dbReference>
<accession>A0ABS3PVT7</accession>
<gene>
    <name evidence="4" type="ORF">J4N46_03195</name>
</gene>
<dbReference type="InterPro" id="IPR050955">
    <property type="entry name" value="Plant_Biomass_Hydrol_Est"/>
</dbReference>
<keyword evidence="2" id="KW-0378">Hydrolase</keyword>
<comment type="caution">
    <text evidence="4">The sequence shown here is derived from an EMBL/GenBank/DDBJ whole genome shotgun (WGS) entry which is preliminary data.</text>
</comment>
<protein>
    <submittedName>
        <fullName evidence="4">Phospholipase</fullName>
    </submittedName>
</protein>
<evidence type="ECO:0000313" key="4">
    <source>
        <dbReference type="EMBL" id="MBO1883454.1"/>
    </source>
</evidence>
<dbReference type="Proteomes" id="UP000681610">
    <property type="component" value="Unassembled WGS sequence"/>
</dbReference>
<evidence type="ECO:0000256" key="2">
    <source>
        <dbReference type="ARBA" id="ARBA00022801"/>
    </source>
</evidence>
<sequence length="433" mass="49262">MKYFRFLFLVCGLVGQAQNFKTYEQTCADGKTRPYVVYAPKEATSAKKGGKPLVVFLHGAIGSPAIRPNPEKYVEQSPFVGLADRGDYYLLFPFGQKGCTWFDEIGCQMVLDEIAAVKKQYKIDENKVFLAGFSDGASGVYYFSMTYPTDFAGFIALNGSIKVASMLGEDEIYPCNTNEKPFYIVNTYSDTLYPIEQITPTIDFLKTENPNITFRSLAGDHFMGYFDTEEDNLLQFIGSHTRKPLMRIVWETSDYQNPKGIGWLRVKAIDTTSAKAEWHKPQQRVKIYNNKADLGLKFDYNYKGNGLKVAGFKNDTVTAKRLGVKEGDIVIALEKDSVSSPFIPMMYTSKKRAGDPTEITVLRGEERLTFQGYFNTGYPYYLFRRRRPSARIEAEIKDRELYLRSSRITDYEINRKATPIKIKGGVKNFINKP</sequence>
<keyword evidence="5" id="KW-1185">Reference proteome</keyword>
<dbReference type="Gene3D" id="2.30.42.10">
    <property type="match status" value="1"/>
</dbReference>
<dbReference type="SUPFAM" id="SSF50156">
    <property type="entry name" value="PDZ domain-like"/>
    <property type="match status" value="1"/>
</dbReference>
<dbReference type="EMBL" id="JAGDYP010000002">
    <property type="protein sequence ID" value="MBO1883454.1"/>
    <property type="molecule type" value="Genomic_DNA"/>
</dbReference>
<dbReference type="SUPFAM" id="SSF53474">
    <property type="entry name" value="alpha/beta-Hydrolases"/>
    <property type="match status" value="1"/>
</dbReference>
<keyword evidence="1" id="KW-0732">Signal</keyword>
<reference evidence="4 5" key="1">
    <citation type="submission" date="2021-03" db="EMBL/GenBank/DDBJ databases">
        <title>Isolation and description of Capnocytophaga bilenii sp. nov., a novel Capnocytophaga species, isolated from a gingivitis subject.</title>
        <authorList>
            <person name="Antezack A."/>
            <person name="Monnet-Corti V."/>
            <person name="La Scola B."/>
        </authorList>
    </citation>
    <scope>NUCLEOTIDE SEQUENCE [LARGE SCALE GENOMIC DNA]</scope>
    <source>
        <strain evidence="4 5">Marseille-Q4570</strain>
    </source>
</reference>
<dbReference type="InterPro" id="IPR003140">
    <property type="entry name" value="PLipase/COase/thioEstase"/>
</dbReference>
<dbReference type="PANTHER" id="PTHR43037">
    <property type="entry name" value="UNNAMED PRODUCT-RELATED"/>
    <property type="match status" value="1"/>
</dbReference>
<name>A0ABS3PVT7_9FLAO</name>
<evidence type="ECO:0000259" key="3">
    <source>
        <dbReference type="Pfam" id="PF02230"/>
    </source>
</evidence>
<dbReference type="Pfam" id="PF02230">
    <property type="entry name" value="Abhydrolase_2"/>
    <property type="match status" value="1"/>
</dbReference>
<organism evidence="4 5">
    <name type="scientific">Capnocytophaga bilenii</name>
    <dbReference type="NCBI Taxonomy" id="2819369"/>
    <lineage>
        <taxon>Bacteria</taxon>
        <taxon>Pseudomonadati</taxon>
        <taxon>Bacteroidota</taxon>
        <taxon>Flavobacteriia</taxon>
        <taxon>Flavobacteriales</taxon>
        <taxon>Flavobacteriaceae</taxon>
        <taxon>Capnocytophaga</taxon>
    </lineage>
</organism>
<proteinExistence type="predicted"/>
<dbReference type="RefSeq" id="WP_208058145.1">
    <property type="nucleotide sequence ID" value="NZ_JAGDYP010000002.1"/>
</dbReference>
<dbReference type="InterPro" id="IPR036034">
    <property type="entry name" value="PDZ_sf"/>
</dbReference>
<dbReference type="Gene3D" id="3.40.50.1820">
    <property type="entry name" value="alpha/beta hydrolase"/>
    <property type="match status" value="1"/>
</dbReference>
<feature type="domain" description="Phospholipase/carboxylesterase/thioesterase" evidence="3">
    <location>
        <begin position="117"/>
        <end position="219"/>
    </location>
</feature>
<dbReference type="InterPro" id="IPR029058">
    <property type="entry name" value="AB_hydrolase_fold"/>
</dbReference>
<evidence type="ECO:0000256" key="1">
    <source>
        <dbReference type="ARBA" id="ARBA00022729"/>
    </source>
</evidence>